<dbReference type="Pfam" id="PF20408">
    <property type="entry name" value="Abhydrolase_11"/>
    <property type="match status" value="1"/>
</dbReference>
<keyword evidence="3" id="KW-1185">Reference proteome</keyword>
<dbReference type="Gene3D" id="3.40.50.1820">
    <property type="entry name" value="alpha/beta hydrolase"/>
    <property type="match status" value="1"/>
</dbReference>
<keyword evidence="2" id="KW-0378">Hydrolase</keyword>
<evidence type="ECO:0000313" key="2">
    <source>
        <dbReference type="EMBL" id="MDT0602294.1"/>
    </source>
</evidence>
<evidence type="ECO:0000259" key="1">
    <source>
        <dbReference type="Pfam" id="PF20408"/>
    </source>
</evidence>
<protein>
    <submittedName>
        <fullName evidence="2">Alpha/beta family hydrolase</fullName>
    </submittedName>
</protein>
<dbReference type="Proteomes" id="UP001266357">
    <property type="component" value="Unassembled WGS sequence"/>
</dbReference>
<dbReference type="RefSeq" id="WP_311576256.1">
    <property type="nucleotide sequence ID" value="NZ_JAVRIF010000001.1"/>
</dbReference>
<sequence>MMHKTEKNFVNVTGENLPDISVVENNVNGAIALVVFAHGAGADKSSDFMQTMTELLNAQKINVLRFNFGYMDKRLKEDKRYPPERIPKLLNCLKTVLSHVDSSLPLFLAGKSMGGRVAATLVEDKLVKVKGVICLGYPFHPQKKPEKLRLEPLQNTKSPILIVQGERDALGNKQEIERYQMSSLCQVAFLADGDHDLKPRVKSGYTHQQHLQSAVQLIQTFINEHS</sequence>
<dbReference type="InterPro" id="IPR026555">
    <property type="entry name" value="NSL3/Tex30"/>
</dbReference>
<dbReference type="GO" id="GO:0016787">
    <property type="term" value="F:hydrolase activity"/>
    <property type="evidence" value="ECO:0007669"/>
    <property type="project" value="UniProtKB-KW"/>
</dbReference>
<dbReference type="InterPro" id="IPR029058">
    <property type="entry name" value="AB_hydrolase_fold"/>
</dbReference>
<feature type="domain" description="KANL3/Tex30 alpha/beta hydrolase-like" evidence="1">
    <location>
        <begin position="32"/>
        <end position="223"/>
    </location>
</feature>
<organism evidence="2 3">
    <name type="scientific">Thalassotalea castellviae</name>
    <dbReference type="NCBI Taxonomy" id="3075612"/>
    <lineage>
        <taxon>Bacteria</taxon>
        <taxon>Pseudomonadati</taxon>
        <taxon>Pseudomonadota</taxon>
        <taxon>Gammaproteobacteria</taxon>
        <taxon>Alteromonadales</taxon>
        <taxon>Colwelliaceae</taxon>
        <taxon>Thalassotalea</taxon>
    </lineage>
</organism>
<dbReference type="SUPFAM" id="SSF53474">
    <property type="entry name" value="alpha/beta-Hydrolases"/>
    <property type="match status" value="1"/>
</dbReference>
<dbReference type="InterPro" id="IPR046879">
    <property type="entry name" value="KANL3/Tex30_Abhydrolase"/>
</dbReference>
<dbReference type="EMBL" id="JAVRIF010000001">
    <property type="protein sequence ID" value="MDT0602294.1"/>
    <property type="molecule type" value="Genomic_DNA"/>
</dbReference>
<proteinExistence type="predicted"/>
<gene>
    <name evidence="2" type="ORF">RM573_01685</name>
</gene>
<dbReference type="PANTHER" id="PTHR13136:SF11">
    <property type="entry name" value="TESTIS-EXPRESSED PROTEIN 30"/>
    <property type="match status" value="1"/>
</dbReference>
<evidence type="ECO:0000313" key="3">
    <source>
        <dbReference type="Proteomes" id="UP001266357"/>
    </source>
</evidence>
<comment type="caution">
    <text evidence="2">The sequence shown here is derived from an EMBL/GenBank/DDBJ whole genome shotgun (WGS) entry which is preliminary data.</text>
</comment>
<accession>A0ABU2ZX67</accession>
<dbReference type="PANTHER" id="PTHR13136">
    <property type="entry name" value="TESTIS DEVELOPMENT PROTEIN PRTD"/>
    <property type="match status" value="1"/>
</dbReference>
<name>A0ABU2ZX67_9GAMM</name>
<reference evidence="2 3" key="1">
    <citation type="submission" date="2023-09" db="EMBL/GenBank/DDBJ databases">
        <authorList>
            <person name="Rey-Velasco X."/>
        </authorList>
    </citation>
    <scope>NUCLEOTIDE SEQUENCE [LARGE SCALE GENOMIC DNA]</scope>
    <source>
        <strain evidence="2 3">W431</strain>
    </source>
</reference>